<proteinExistence type="inferred from homology"/>
<keyword evidence="8" id="KW-0492">Microsome</keyword>
<organism evidence="15">
    <name type="scientific">Graphocephala atropunctata</name>
    <dbReference type="NCBI Taxonomy" id="36148"/>
    <lineage>
        <taxon>Eukaryota</taxon>
        <taxon>Metazoa</taxon>
        <taxon>Ecdysozoa</taxon>
        <taxon>Arthropoda</taxon>
        <taxon>Hexapoda</taxon>
        <taxon>Insecta</taxon>
        <taxon>Pterygota</taxon>
        <taxon>Neoptera</taxon>
        <taxon>Paraneoptera</taxon>
        <taxon>Hemiptera</taxon>
        <taxon>Auchenorrhyncha</taxon>
        <taxon>Membracoidea</taxon>
        <taxon>Cicadellidae</taxon>
        <taxon>Cicadellinae</taxon>
        <taxon>Cicadellini</taxon>
        <taxon>Graphocephala</taxon>
    </lineage>
</organism>
<dbReference type="InterPro" id="IPR002401">
    <property type="entry name" value="Cyt_P450_E_grp-I"/>
</dbReference>
<sequence>MIVELTLFAVLLIFLRLVVFKSRRQRLYEAIPGPRSYPIIGSLLEFNYPTVEVTETLKQLSFKYGPVYMVRLGKDPVVCIRRPPDIEIVLGSTSMIDKAPLYWPLYPWLNRGLLTSGGDKWRKHRKILTPAFHFKVLEKFVPVFEKNAHILVKKLAGMVGKEFNIMPTIALCSLDIISETAMGLEVNAQVAESKYVKAVNELQEIIAHRNFDMIGRTFIFDLLPVGRRHAELISYLHSVTENVMKERKAKLQEEVIDEDGDQWNEDMGIRKKKAFLDLLLEYNKEGAGMSDTEIREEVDTFLFEGYDTTSSTLSFCLYCLSQHQDVQDKAFEELNGIFGGSDRETTFQDFQEMKYLEKVIKETLRLYPTVQFIARYANKDLELTGGYTVPKETSILILIETMNHDPELFPDPFKFDPERFDTKLSHPYGFVPFSAGPRNCIGQKYAMLEVKSVVSLVLRKFRLLPSDIPITSWFNIVLKSKTGINLSFEPRT</sequence>
<evidence type="ECO:0000313" key="15">
    <source>
        <dbReference type="EMBL" id="JAT27345.1"/>
    </source>
</evidence>
<dbReference type="PANTHER" id="PTHR24291:SF189">
    <property type="entry name" value="CYTOCHROME P450 4C3-RELATED"/>
    <property type="match status" value="1"/>
</dbReference>
<comment type="similarity">
    <text evidence="4 14">Belongs to the cytochrome P450 family.</text>
</comment>
<dbReference type="InterPro" id="IPR017972">
    <property type="entry name" value="Cyt_P450_CS"/>
</dbReference>
<evidence type="ECO:0000256" key="11">
    <source>
        <dbReference type="ARBA" id="ARBA00023033"/>
    </source>
</evidence>
<comment type="cofactor">
    <cofactor evidence="1 13">
        <name>heme</name>
        <dbReference type="ChEBI" id="CHEBI:30413"/>
    </cofactor>
</comment>
<dbReference type="GO" id="GO:0020037">
    <property type="term" value="F:heme binding"/>
    <property type="evidence" value="ECO:0007669"/>
    <property type="project" value="InterPro"/>
</dbReference>
<evidence type="ECO:0008006" key="16">
    <source>
        <dbReference type="Google" id="ProtNLM"/>
    </source>
</evidence>
<keyword evidence="7" id="KW-0256">Endoplasmic reticulum</keyword>
<evidence type="ECO:0000256" key="2">
    <source>
        <dbReference type="ARBA" id="ARBA00004174"/>
    </source>
</evidence>
<dbReference type="InterPro" id="IPR036396">
    <property type="entry name" value="Cyt_P450_sf"/>
</dbReference>
<feature type="binding site" description="axial binding residue" evidence="13">
    <location>
        <position position="440"/>
    </location>
    <ligand>
        <name>heme</name>
        <dbReference type="ChEBI" id="CHEBI:30413"/>
    </ligand>
    <ligandPart>
        <name>Fe</name>
        <dbReference type="ChEBI" id="CHEBI:18248"/>
    </ligandPart>
</feature>
<dbReference type="Pfam" id="PF00067">
    <property type="entry name" value="p450"/>
    <property type="match status" value="1"/>
</dbReference>
<dbReference type="CDD" id="cd20628">
    <property type="entry name" value="CYP4"/>
    <property type="match status" value="1"/>
</dbReference>
<keyword evidence="6 13" id="KW-0479">Metal-binding</keyword>
<evidence type="ECO:0000256" key="10">
    <source>
        <dbReference type="ARBA" id="ARBA00023004"/>
    </source>
</evidence>
<dbReference type="InterPro" id="IPR050196">
    <property type="entry name" value="Cytochrome_P450_Monoox"/>
</dbReference>
<evidence type="ECO:0000256" key="3">
    <source>
        <dbReference type="ARBA" id="ARBA00004406"/>
    </source>
</evidence>
<evidence type="ECO:0000256" key="13">
    <source>
        <dbReference type="PIRSR" id="PIRSR602401-1"/>
    </source>
</evidence>
<evidence type="ECO:0000256" key="9">
    <source>
        <dbReference type="ARBA" id="ARBA00023002"/>
    </source>
</evidence>
<keyword evidence="12" id="KW-0472">Membrane</keyword>
<gene>
    <name evidence="15" type="ORF">g.19202</name>
</gene>
<comment type="subcellular location">
    <subcellularLocation>
        <location evidence="3">Endoplasmic reticulum membrane</location>
        <topology evidence="3">Peripheral membrane protein</topology>
    </subcellularLocation>
    <subcellularLocation>
        <location evidence="2">Microsome membrane</location>
        <topology evidence="2">Peripheral membrane protein</topology>
    </subcellularLocation>
</comment>
<dbReference type="AlphaFoldDB" id="A0A1B6LUI8"/>
<evidence type="ECO:0000256" key="12">
    <source>
        <dbReference type="ARBA" id="ARBA00023136"/>
    </source>
</evidence>
<evidence type="ECO:0000256" key="7">
    <source>
        <dbReference type="ARBA" id="ARBA00022824"/>
    </source>
</evidence>
<keyword evidence="5 13" id="KW-0349">Heme</keyword>
<dbReference type="GO" id="GO:0004497">
    <property type="term" value="F:monooxygenase activity"/>
    <property type="evidence" value="ECO:0007669"/>
    <property type="project" value="UniProtKB-KW"/>
</dbReference>
<evidence type="ECO:0000256" key="8">
    <source>
        <dbReference type="ARBA" id="ARBA00022848"/>
    </source>
</evidence>
<keyword evidence="10 13" id="KW-0408">Iron</keyword>
<dbReference type="Gene3D" id="1.10.630.10">
    <property type="entry name" value="Cytochrome P450"/>
    <property type="match status" value="1"/>
</dbReference>
<dbReference type="GO" id="GO:0016705">
    <property type="term" value="F:oxidoreductase activity, acting on paired donors, with incorporation or reduction of molecular oxygen"/>
    <property type="evidence" value="ECO:0007669"/>
    <property type="project" value="InterPro"/>
</dbReference>
<evidence type="ECO:0000256" key="6">
    <source>
        <dbReference type="ARBA" id="ARBA00022723"/>
    </source>
</evidence>
<dbReference type="PROSITE" id="PS00086">
    <property type="entry name" value="CYTOCHROME_P450"/>
    <property type="match status" value="1"/>
</dbReference>
<keyword evidence="11 14" id="KW-0503">Monooxygenase</keyword>
<dbReference type="SUPFAM" id="SSF48264">
    <property type="entry name" value="Cytochrome P450"/>
    <property type="match status" value="1"/>
</dbReference>
<evidence type="ECO:0000256" key="1">
    <source>
        <dbReference type="ARBA" id="ARBA00001971"/>
    </source>
</evidence>
<dbReference type="EMBL" id="GEBQ01012632">
    <property type="protein sequence ID" value="JAT27345.1"/>
    <property type="molecule type" value="Transcribed_RNA"/>
</dbReference>
<reference evidence="15" key="1">
    <citation type="submission" date="2015-11" db="EMBL/GenBank/DDBJ databases">
        <title>De novo transcriptome assembly of four potential Pierce s Disease insect vectors from Arizona vineyards.</title>
        <authorList>
            <person name="Tassone E.E."/>
        </authorList>
    </citation>
    <scope>NUCLEOTIDE SEQUENCE</scope>
</reference>
<name>A0A1B6LUI8_9HEMI</name>
<dbReference type="InterPro" id="IPR001128">
    <property type="entry name" value="Cyt_P450"/>
</dbReference>
<evidence type="ECO:0000256" key="5">
    <source>
        <dbReference type="ARBA" id="ARBA00022617"/>
    </source>
</evidence>
<dbReference type="PANTHER" id="PTHR24291">
    <property type="entry name" value="CYTOCHROME P450 FAMILY 4"/>
    <property type="match status" value="1"/>
</dbReference>
<protein>
    <recommendedName>
        <fullName evidence="16">Cytochrome P450</fullName>
    </recommendedName>
</protein>
<dbReference type="PRINTS" id="PR00463">
    <property type="entry name" value="EP450I"/>
</dbReference>
<keyword evidence="9 14" id="KW-0560">Oxidoreductase</keyword>
<evidence type="ECO:0000256" key="14">
    <source>
        <dbReference type="RuleBase" id="RU000461"/>
    </source>
</evidence>
<dbReference type="PRINTS" id="PR00385">
    <property type="entry name" value="P450"/>
</dbReference>
<dbReference type="GO" id="GO:0005506">
    <property type="term" value="F:iron ion binding"/>
    <property type="evidence" value="ECO:0007669"/>
    <property type="project" value="InterPro"/>
</dbReference>
<dbReference type="GO" id="GO:0005789">
    <property type="term" value="C:endoplasmic reticulum membrane"/>
    <property type="evidence" value="ECO:0007669"/>
    <property type="project" value="UniProtKB-SubCell"/>
</dbReference>
<evidence type="ECO:0000256" key="4">
    <source>
        <dbReference type="ARBA" id="ARBA00010617"/>
    </source>
</evidence>
<accession>A0A1B6LUI8</accession>